<evidence type="ECO:0000313" key="3">
    <source>
        <dbReference type="Proteomes" id="UP000008281"/>
    </source>
</evidence>
<keyword evidence="3" id="KW-1185">Reference proteome</keyword>
<accession>E3M1G3</accession>
<evidence type="ECO:0000256" key="1">
    <source>
        <dbReference type="SAM" id="MobiDB-lite"/>
    </source>
</evidence>
<dbReference type="InParanoid" id="E3M1G3"/>
<feature type="compositionally biased region" description="Polar residues" evidence="1">
    <location>
        <begin position="9"/>
        <end position="22"/>
    </location>
</feature>
<dbReference type="HOGENOM" id="CLU_596180_0_0_1"/>
<proteinExistence type="predicted"/>
<feature type="region of interest" description="Disordered" evidence="1">
    <location>
        <begin position="439"/>
        <end position="459"/>
    </location>
</feature>
<dbReference type="EMBL" id="DS268421">
    <property type="protein sequence ID" value="EFO88713.1"/>
    <property type="molecule type" value="Genomic_DNA"/>
</dbReference>
<dbReference type="Proteomes" id="UP000008281">
    <property type="component" value="Unassembled WGS sequence"/>
</dbReference>
<feature type="region of interest" description="Disordered" evidence="1">
    <location>
        <begin position="47"/>
        <end position="139"/>
    </location>
</feature>
<name>E3M1G3_CAERE</name>
<gene>
    <name evidence="2" type="ORF">CRE_06539</name>
</gene>
<feature type="compositionally biased region" description="Low complexity" evidence="1">
    <location>
        <begin position="123"/>
        <end position="138"/>
    </location>
</feature>
<sequence length="459" mass="49981">MFTIETLMNEGNTQADQPSTSTAPPPVPFNYSPPALTAPLLKALLTKAASNGPSSNGHPLPGAAQNRGPSSSSSSSSSSPSHSVGPISTQTPSPPRFRPSPSVQTPVIISGPATGKYAHPHDGSGSSTPSCSASTSAPTQADLSLVRKFMRKTSRVQPLQNGVNHVAPRVTPPARPIQVIDIDAPGPSAVRAPAQNSIPSTSNGGTTVSNDISSVVAVLSKLPSAKLSSIRPTPTASSVSIEEAKLFKLFMNTVFGLLKSKTFLSNSLEIQMNLCDILMVRHYYYLKKNIFCFFQKFDRLSDDGREMVRPHLCSELCQLIFSLTLLVRDLKADLSRRPSPSASTSIAVQTDPEIIVTETTEPLDLTVSRTSPSDQDQQEDQEFHAEKSVDQEIDRMWADLEAQIRSKYKRKLVDVHDCYIDEVEKKGVVVGHLIEKRNFKRKRTMSEPSNFSTKKQRRD</sequence>
<feature type="compositionally biased region" description="Low complexity" evidence="1">
    <location>
        <begin position="69"/>
        <end position="83"/>
    </location>
</feature>
<reference evidence="2" key="1">
    <citation type="submission" date="2007-07" db="EMBL/GenBank/DDBJ databases">
        <title>PCAP assembly of the Caenorhabditis remanei genome.</title>
        <authorList>
            <consortium name="The Caenorhabditis remanei Sequencing Consortium"/>
            <person name="Wilson R.K."/>
        </authorList>
    </citation>
    <scope>NUCLEOTIDE SEQUENCE [LARGE SCALE GENOMIC DNA]</scope>
    <source>
        <strain evidence="2">PB4641</strain>
    </source>
</reference>
<protein>
    <submittedName>
        <fullName evidence="2">Uncharacterized protein</fullName>
    </submittedName>
</protein>
<dbReference type="AlphaFoldDB" id="E3M1G3"/>
<feature type="region of interest" description="Disordered" evidence="1">
    <location>
        <begin position="1"/>
        <end position="35"/>
    </location>
</feature>
<evidence type="ECO:0000313" key="2">
    <source>
        <dbReference type="EMBL" id="EFO88713.1"/>
    </source>
</evidence>
<feature type="region of interest" description="Disordered" evidence="1">
    <location>
        <begin position="365"/>
        <end position="387"/>
    </location>
</feature>
<organism evidence="3">
    <name type="scientific">Caenorhabditis remanei</name>
    <name type="common">Caenorhabditis vulgaris</name>
    <dbReference type="NCBI Taxonomy" id="31234"/>
    <lineage>
        <taxon>Eukaryota</taxon>
        <taxon>Metazoa</taxon>
        <taxon>Ecdysozoa</taxon>
        <taxon>Nematoda</taxon>
        <taxon>Chromadorea</taxon>
        <taxon>Rhabditida</taxon>
        <taxon>Rhabditina</taxon>
        <taxon>Rhabditomorpha</taxon>
        <taxon>Rhabditoidea</taxon>
        <taxon>Rhabditidae</taxon>
        <taxon>Peloderinae</taxon>
        <taxon>Caenorhabditis</taxon>
    </lineage>
</organism>